<protein>
    <recommendedName>
        <fullName evidence="3">HTH LytTR-type domain-containing protein</fullName>
    </recommendedName>
</protein>
<proteinExistence type="predicted"/>
<dbReference type="EMBL" id="JAQAGZ010000013">
    <property type="protein sequence ID" value="MCZ8514721.1"/>
    <property type="molecule type" value="Genomic_DNA"/>
</dbReference>
<gene>
    <name evidence="1" type="ORF">O9H85_20280</name>
</gene>
<comment type="caution">
    <text evidence="1">The sequence shown here is derived from an EMBL/GenBank/DDBJ whole genome shotgun (WGS) entry which is preliminary data.</text>
</comment>
<evidence type="ECO:0008006" key="3">
    <source>
        <dbReference type="Google" id="ProtNLM"/>
    </source>
</evidence>
<evidence type="ECO:0000313" key="2">
    <source>
        <dbReference type="Proteomes" id="UP001527882"/>
    </source>
</evidence>
<dbReference type="RefSeq" id="WP_269883243.1">
    <property type="nucleotide sequence ID" value="NZ_JAQAGZ010000013.1"/>
</dbReference>
<name>A0ABT4QCX7_9BACL</name>
<dbReference type="Proteomes" id="UP001527882">
    <property type="component" value="Unassembled WGS sequence"/>
</dbReference>
<evidence type="ECO:0000313" key="1">
    <source>
        <dbReference type="EMBL" id="MCZ8514721.1"/>
    </source>
</evidence>
<sequence>MVVYNYNEIPEELLVDHSYTLREIRLFLSINKDSIFLHKDINALDGESKHRVTVVSKDEYYIHQHVDRSYLIPYAKKVIYYLKG</sequence>
<accession>A0ABT4QCX7</accession>
<reference evidence="1 2" key="1">
    <citation type="submission" date="2022-12" db="EMBL/GenBank/DDBJ databases">
        <title>Draft genome sequence of Paenibacillus sp. dW9.</title>
        <authorList>
            <person name="Choi E.-W."/>
            <person name="Kim D.-U."/>
        </authorList>
    </citation>
    <scope>NUCLEOTIDE SEQUENCE [LARGE SCALE GENOMIC DNA]</scope>
    <source>
        <strain evidence="2">dW9</strain>
    </source>
</reference>
<organism evidence="1 2">
    <name type="scientific">Paenibacillus gyeongsangnamensis</name>
    <dbReference type="NCBI Taxonomy" id="3388067"/>
    <lineage>
        <taxon>Bacteria</taxon>
        <taxon>Bacillati</taxon>
        <taxon>Bacillota</taxon>
        <taxon>Bacilli</taxon>
        <taxon>Bacillales</taxon>
        <taxon>Paenibacillaceae</taxon>
        <taxon>Paenibacillus</taxon>
    </lineage>
</organism>
<keyword evidence="2" id="KW-1185">Reference proteome</keyword>